<sequence>MKINGLTEKTGMERKFRGRFKIKEVMNGKFLNEYQPFCCFGRRAGIR</sequence>
<dbReference type="EMBL" id="CP002109">
    <property type="protein sequence ID" value="ADL02721.1"/>
    <property type="molecule type" value="Genomic_DNA"/>
</dbReference>
<keyword evidence="2" id="KW-1185">Reference proteome</keyword>
<dbReference type="PaxDb" id="610130-Closa_0078"/>
<proteinExistence type="predicted"/>
<name>D9R0S2_LACSW</name>
<dbReference type="HOGENOM" id="CLU_3166687_0_0_9"/>
<dbReference type="RefSeq" id="WP_013270821.1">
    <property type="nucleotide sequence ID" value="NC_014376.1"/>
</dbReference>
<accession>D9R0S2</accession>
<dbReference type="KEGG" id="csh:Closa_0078"/>
<dbReference type="STRING" id="610130.Closa_0078"/>
<reference evidence="1" key="1">
    <citation type="submission" date="2010-07" db="EMBL/GenBank/DDBJ databases">
        <title>Complete sequence of Clostridium saccharolyticum WM1.</title>
        <authorList>
            <consortium name="US DOE Joint Genome Institute"/>
            <person name="Lucas S."/>
            <person name="Copeland A."/>
            <person name="Lapidus A."/>
            <person name="Cheng J.-F."/>
            <person name="Bruce D."/>
            <person name="Goodwin L."/>
            <person name="Pitluck S."/>
            <person name="Chertkov O."/>
            <person name="Detter J.C."/>
            <person name="Han C."/>
            <person name="Tapia R."/>
            <person name="Land M."/>
            <person name="Hauser L."/>
            <person name="Chang Y.-J."/>
            <person name="Jeffries C."/>
            <person name="Kyrpides N."/>
            <person name="Ivanova N."/>
            <person name="Mikhailova N."/>
            <person name="Mouttaki H."/>
            <person name="Lin L."/>
            <person name="Zhou J."/>
            <person name="Hemme C.L."/>
            <person name="Woyke T."/>
        </authorList>
    </citation>
    <scope>NUCLEOTIDE SEQUENCE [LARGE SCALE GENOMIC DNA]</scope>
    <source>
        <strain evidence="1">WM1</strain>
    </source>
</reference>
<organism evidence="1 2">
    <name type="scientific">Lacrimispora saccharolytica (strain ATCC 35040 / DSM 2544 / NRCC 2533 / WM1)</name>
    <name type="common">Clostridium saccharolyticum</name>
    <dbReference type="NCBI Taxonomy" id="610130"/>
    <lineage>
        <taxon>Bacteria</taxon>
        <taxon>Bacillati</taxon>
        <taxon>Bacillota</taxon>
        <taxon>Clostridia</taxon>
        <taxon>Lachnospirales</taxon>
        <taxon>Lachnospiraceae</taxon>
        <taxon>Lacrimispora</taxon>
    </lineage>
</organism>
<gene>
    <name evidence="1" type="ordered locus">Closa_0078</name>
</gene>
<dbReference type="Proteomes" id="UP000001662">
    <property type="component" value="Chromosome"/>
</dbReference>
<evidence type="ECO:0000313" key="1">
    <source>
        <dbReference type="EMBL" id="ADL02721.1"/>
    </source>
</evidence>
<dbReference type="AlphaFoldDB" id="D9R0S2"/>
<protein>
    <submittedName>
        <fullName evidence="1">Uncharacterized protein</fullName>
    </submittedName>
</protein>
<evidence type="ECO:0000313" key="2">
    <source>
        <dbReference type="Proteomes" id="UP000001662"/>
    </source>
</evidence>